<evidence type="ECO:0000256" key="14">
    <source>
        <dbReference type="ARBA" id="ARBA00034417"/>
    </source>
</evidence>
<reference evidence="16 17" key="1">
    <citation type="submission" date="2017-05" db="EMBL/GenBank/DDBJ databases">
        <title>Complete and WGS of Bordetella genogroups.</title>
        <authorList>
            <person name="Spilker T."/>
            <person name="LiPuma J."/>
        </authorList>
    </citation>
    <scope>NUCLEOTIDE SEQUENCE [LARGE SCALE GENOMIC DNA]</scope>
    <source>
        <strain evidence="16 17">AU10456</strain>
    </source>
</reference>
<dbReference type="EMBL" id="NEVP01000008">
    <property type="protein sequence ID" value="OZI49142.1"/>
    <property type="molecule type" value="Genomic_DNA"/>
</dbReference>
<dbReference type="GO" id="GO:0016773">
    <property type="term" value="F:phosphotransferase activity, alcohol group as acceptor"/>
    <property type="evidence" value="ECO:0007669"/>
    <property type="project" value="UniProtKB-UniRule"/>
</dbReference>
<evidence type="ECO:0000256" key="2">
    <source>
        <dbReference type="ARBA" id="ARBA00004713"/>
    </source>
</evidence>
<dbReference type="InterPro" id="IPR022826">
    <property type="entry name" value="KDO_kinase"/>
</dbReference>
<dbReference type="GO" id="GO:0005524">
    <property type="term" value="F:ATP binding"/>
    <property type="evidence" value="ECO:0007669"/>
    <property type="project" value="UniProtKB-UniRule"/>
</dbReference>
<evidence type="ECO:0000256" key="12">
    <source>
        <dbReference type="ARBA" id="ARBA00023136"/>
    </source>
</evidence>
<comment type="pathway">
    <text evidence="2 15">Bacterial outer membrane biogenesis; LPS core biosynthesis.</text>
</comment>
<dbReference type="RefSeq" id="WP_094800889.1">
    <property type="nucleotide sequence ID" value="NZ_NEVN01000007.1"/>
</dbReference>
<dbReference type="GO" id="GO:0005886">
    <property type="term" value="C:plasma membrane"/>
    <property type="evidence" value="ECO:0007669"/>
    <property type="project" value="UniProtKB-SubCell"/>
</dbReference>
<evidence type="ECO:0000256" key="4">
    <source>
        <dbReference type="ARBA" id="ARBA00011988"/>
    </source>
</evidence>
<keyword evidence="5 15" id="KW-1003">Cell membrane</keyword>
<dbReference type="GO" id="GO:0016301">
    <property type="term" value="F:kinase activity"/>
    <property type="evidence" value="ECO:0007669"/>
    <property type="project" value="UniProtKB-KW"/>
</dbReference>
<dbReference type="UniPathway" id="UPA00958"/>
<comment type="subcellular location">
    <subcellularLocation>
        <location evidence="1 15">Cell inner membrane</location>
        <topology evidence="1 15">Peripheral membrane protein</topology>
        <orientation evidence="1 15">Cytoplasmic side</orientation>
    </subcellularLocation>
</comment>
<comment type="function">
    <text evidence="15">Catalyzes the ATP-dependent phosphorylation of the 3-deoxy-D-manno-octulosonic acid (Kdo) residue in Kdo-lipid IV(A) at the 4-OH position.</text>
</comment>
<evidence type="ECO:0000256" key="1">
    <source>
        <dbReference type="ARBA" id="ARBA00004515"/>
    </source>
</evidence>
<dbReference type="AlphaFoldDB" id="A0A261TIX6"/>
<organism evidence="16 17">
    <name type="scientific">Bordetella genomosp. 5</name>
    <dbReference type="NCBI Taxonomy" id="1395608"/>
    <lineage>
        <taxon>Bacteria</taxon>
        <taxon>Pseudomonadati</taxon>
        <taxon>Pseudomonadota</taxon>
        <taxon>Betaproteobacteria</taxon>
        <taxon>Burkholderiales</taxon>
        <taxon>Alcaligenaceae</taxon>
        <taxon>Bordetella</taxon>
    </lineage>
</organism>
<sequence length="236" mass="25105">MPADARAQPVARHAWNDGAMLFDPGRIASPDPTLLRPEAYGASAEPVQAGGRAAAWFVAGAGWQGVLRGYRRGGLVARISRAAYLWQGEERTRAFREFRLLAAMRAQGLRVPAPLAAGYWRSGLIYRAAILIERIPEVRPLAHVLAPAACEAAGRAIAALHAAGVWHADLNAFNILLDAAGDAWLIDFDRGTGGGVSASARQANLDRLKRSLVKVAGEPGAAAWDRIVAAYRAAQA</sequence>
<evidence type="ECO:0000256" key="7">
    <source>
        <dbReference type="ARBA" id="ARBA00022679"/>
    </source>
</evidence>
<name>A0A261TIX6_9BORD</name>
<dbReference type="HAMAP" id="MF_00521">
    <property type="entry name" value="KDO_kinase"/>
    <property type="match status" value="1"/>
</dbReference>
<accession>A0A261TIX6</accession>
<keyword evidence="6 15" id="KW-0997">Cell inner membrane</keyword>
<keyword evidence="10 15" id="KW-0067">ATP-binding</keyword>
<dbReference type="InterPro" id="IPR011009">
    <property type="entry name" value="Kinase-like_dom_sf"/>
</dbReference>
<dbReference type="EC" id="2.7.1.166" evidence="4 15"/>
<proteinExistence type="inferred from homology"/>
<keyword evidence="9 15" id="KW-0418">Kinase</keyword>
<evidence type="ECO:0000313" key="16">
    <source>
        <dbReference type="EMBL" id="OZI49142.1"/>
    </source>
</evidence>
<evidence type="ECO:0000256" key="11">
    <source>
        <dbReference type="ARBA" id="ARBA00022985"/>
    </source>
</evidence>
<dbReference type="OrthoDB" id="6854449at2"/>
<evidence type="ECO:0000256" key="10">
    <source>
        <dbReference type="ARBA" id="ARBA00022840"/>
    </source>
</evidence>
<keyword evidence="11 15" id="KW-0448">Lipopolysaccharide biosynthesis</keyword>
<comment type="similarity">
    <text evidence="3 15">Belongs to the protein kinase superfamily. KdkA/RfaP family.</text>
</comment>
<gene>
    <name evidence="15" type="primary">kdkA</name>
    <name evidence="16" type="ORF">CAL25_13940</name>
</gene>
<evidence type="ECO:0000256" key="6">
    <source>
        <dbReference type="ARBA" id="ARBA00022519"/>
    </source>
</evidence>
<dbReference type="SUPFAM" id="SSF56112">
    <property type="entry name" value="Protein kinase-like (PK-like)"/>
    <property type="match status" value="1"/>
</dbReference>
<keyword evidence="12 15" id="KW-0472">Membrane</keyword>
<keyword evidence="8 15" id="KW-0547">Nucleotide-binding</keyword>
<evidence type="ECO:0000256" key="15">
    <source>
        <dbReference type="HAMAP-Rule" id="MF_00521"/>
    </source>
</evidence>
<feature type="active site" evidence="15">
    <location>
        <position position="169"/>
    </location>
</feature>
<evidence type="ECO:0000256" key="3">
    <source>
        <dbReference type="ARBA" id="ARBA00010327"/>
    </source>
</evidence>
<evidence type="ECO:0000256" key="13">
    <source>
        <dbReference type="ARBA" id="ARBA00029511"/>
    </source>
</evidence>
<evidence type="ECO:0000256" key="8">
    <source>
        <dbReference type="ARBA" id="ARBA00022741"/>
    </source>
</evidence>
<dbReference type="Pfam" id="PF06293">
    <property type="entry name" value="Kdo"/>
    <property type="match status" value="1"/>
</dbReference>
<evidence type="ECO:0000256" key="5">
    <source>
        <dbReference type="ARBA" id="ARBA00022475"/>
    </source>
</evidence>
<protein>
    <recommendedName>
        <fullName evidence="13 15">3-deoxy-D-manno-octulosonic acid kinase</fullName>
        <shortName evidence="15">Kdo kinase</shortName>
        <ecNumber evidence="4 15">2.7.1.166</ecNumber>
    </recommendedName>
</protein>
<comment type="catalytic activity">
    <reaction evidence="14 15">
        <text>an alpha-Kdo-(2-&gt;6)-lipid IVA + ATP = a 4-O-phospho-alpha-Kdo-(2-&gt;6)-lipid IVA + ADP + H(+)</text>
        <dbReference type="Rhea" id="RHEA:74271"/>
        <dbReference type="ChEBI" id="CHEBI:15378"/>
        <dbReference type="ChEBI" id="CHEBI:30616"/>
        <dbReference type="ChEBI" id="CHEBI:176428"/>
        <dbReference type="ChEBI" id="CHEBI:193140"/>
        <dbReference type="ChEBI" id="CHEBI:456216"/>
        <dbReference type="EC" id="2.7.1.166"/>
    </reaction>
</comment>
<evidence type="ECO:0000256" key="9">
    <source>
        <dbReference type="ARBA" id="ARBA00022777"/>
    </source>
</evidence>
<dbReference type="NCBIfam" id="NF002475">
    <property type="entry name" value="PRK01723.1"/>
    <property type="match status" value="1"/>
</dbReference>
<dbReference type="Gene3D" id="1.10.510.10">
    <property type="entry name" value="Transferase(Phosphotransferase) domain 1"/>
    <property type="match status" value="1"/>
</dbReference>
<dbReference type="Proteomes" id="UP000216913">
    <property type="component" value="Unassembled WGS sequence"/>
</dbReference>
<keyword evidence="17" id="KW-1185">Reference proteome</keyword>
<comment type="caution">
    <text evidence="16">The sequence shown here is derived from an EMBL/GenBank/DDBJ whole genome shotgun (WGS) entry which is preliminary data.</text>
</comment>
<dbReference type="GO" id="GO:0009244">
    <property type="term" value="P:lipopolysaccharide core region biosynthetic process"/>
    <property type="evidence" value="ECO:0007669"/>
    <property type="project" value="UniProtKB-UniRule"/>
</dbReference>
<evidence type="ECO:0000313" key="17">
    <source>
        <dbReference type="Proteomes" id="UP000216913"/>
    </source>
</evidence>
<keyword evidence="7 15" id="KW-0808">Transferase</keyword>